<dbReference type="OrthoDB" id="9802969at2"/>
<evidence type="ECO:0000256" key="1">
    <source>
        <dbReference type="ARBA" id="ARBA00006054"/>
    </source>
</evidence>
<accession>A0A134AH74</accession>
<feature type="binding site" evidence="4">
    <location>
        <begin position="8"/>
        <end position="13"/>
    </location>
    <ligand>
        <name>NAD(+)</name>
        <dbReference type="ChEBI" id="CHEBI:57540"/>
    </ligand>
</feature>
<feature type="binding site" evidence="4">
    <location>
        <position position="93"/>
    </location>
    <ligand>
        <name>NAD(+)</name>
        <dbReference type="ChEBI" id="CHEBI:57540"/>
    </ligand>
</feature>
<evidence type="ECO:0000256" key="2">
    <source>
        <dbReference type="ARBA" id="ARBA00023002"/>
    </source>
</evidence>
<feature type="domain" description="Lactate/malate dehydrogenase C-terminal" evidence="7">
    <location>
        <begin position="143"/>
        <end position="300"/>
    </location>
</feature>
<keyword evidence="9" id="KW-1185">Reference proteome</keyword>
<dbReference type="SUPFAM" id="SSF56327">
    <property type="entry name" value="LDH C-terminal domain-like"/>
    <property type="match status" value="1"/>
</dbReference>
<evidence type="ECO:0000256" key="3">
    <source>
        <dbReference type="PIRSR" id="PIRSR000102-1"/>
    </source>
</evidence>
<dbReference type="InterPro" id="IPR018177">
    <property type="entry name" value="L-lactate_DH_AS"/>
</dbReference>
<keyword evidence="2 5" id="KW-0560">Oxidoreductase</keyword>
<proteinExistence type="inferred from homology"/>
<dbReference type="PANTHER" id="PTHR43128:SF31">
    <property type="entry name" value="L-LACTATE DEHYDROGENASE"/>
    <property type="match status" value="1"/>
</dbReference>
<evidence type="ECO:0000256" key="4">
    <source>
        <dbReference type="PIRSR" id="PIRSR000102-3"/>
    </source>
</evidence>
<evidence type="ECO:0000259" key="7">
    <source>
        <dbReference type="Pfam" id="PF02866"/>
    </source>
</evidence>
<dbReference type="EMBL" id="LSDG01000023">
    <property type="protein sequence ID" value="KXB67072.1"/>
    <property type="molecule type" value="Genomic_DNA"/>
</dbReference>
<feature type="binding site" evidence="4">
    <location>
        <position position="33"/>
    </location>
    <ligand>
        <name>NAD(+)</name>
        <dbReference type="ChEBI" id="CHEBI:57540"/>
    </ligand>
</feature>
<gene>
    <name evidence="8" type="ORF">HMPREF1863_00798</name>
</gene>
<feature type="domain" description="Lactate/malate dehydrogenase N-terminal" evidence="6">
    <location>
        <begin position="3"/>
        <end position="140"/>
    </location>
</feature>
<dbReference type="InterPro" id="IPR022383">
    <property type="entry name" value="Lactate/malate_DH_C"/>
</dbReference>
<feature type="active site" description="Proton acceptor" evidence="3">
    <location>
        <position position="173"/>
    </location>
</feature>
<dbReference type="Gene3D" id="3.40.50.720">
    <property type="entry name" value="NAD(P)-binding Rossmann-like Domain"/>
    <property type="match status" value="1"/>
</dbReference>
<evidence type="ECO:0000259" key="6">
    <source>
        <dbReference type="Pfam" id="PF00056"/>
    </source>
</evidence>
<evidence type="ECO:0000313" key="8">
    <source>
        <dbReference type="EMBL" id="KXB67072.1"/>
    </source>
</evidence>
<dbReference type="AlphaFoldDB" id="A0A134AH74"/>
<keyword evidence="4" id="KW-0520">NAD</keyword>
<name>A0A134AH74_9FIRM</name>
<dbReference type="PRINTS" id="PR00086">
    <property type="entry name" value="LLDHDRGNASE"/>
</dbReference>
<organism evidence="8 9">
    <name type="scientific">Aedoeadaptatus coxii</name>
    <dbReference type="NCBI Taxonomy" id="755172"/>
    <lineage>
        <taxon>Bacteria</taxon>
        <taxon>Bacillati</taxon>
        <taxon>Bacillota</taxon>
        <taxon>Tissierellia</taxon>
        <taxon>Tissierellales</taxon>
        <taxon>Peptoniphilaceae</taxon>
        <taxon>Aedoeadaptatus</taxon>
    </lineage>
</organism>
<dbReference type="InterPro" id="IPR015955">
    <property type="entry name" value="Lactate_DH/Glyco_Ohase_4_C"/>
</dbReference>
<dbReference type="PROSITE" id="PS00064">
    <property type="entry name" value="L_LDH"/>
    <property type="match status" value="1"/>
</dbReference>
<dbReference type="InterPro" id="IPR036291">
    <property type="entry name" value="NAD(P)-bd_dom_sf"/>
</dbReference>
<dbReference type="InterPro" id="IPR001557">
    <property type="entry name" value="L-lactate/malate_DH"/>
</dbReference>
<dbReference type="SUPFAM" id="SSF51735">
    <property type="entry name" value="NAD(P)-binding Rossmann-fold domains"/>
    <property type="match status" value="1"/>
</dbReference>
<feature type="binding site" evidence="4">
    <location>
        <begin position="116"/>
        <end position="118"/>
    </location>
    <ligand>
        <name>NAD(+)</name>
        <dbReference type="ChEBI" id="CHEBI:57540"/>
    </ligand>
</feature>
<reference evidence="9" key="1">
    <citation type="submission" date="2016-01" db="EMBL/GenBank/DDBJ databases">
        <authorList>
            <person name="Mitreva M."/>
            <person name="Pepin K.H."/>
            <person name="Mihindukulasuriya K.A."/>
            <person name="Fulton R."/>
            <person name="Fronick C."/>
            <person name="O'Laughlin M."/>
            <person name="Miner T."/>
            <person name="Herter B."/>
            <person name="Rosa B.A."/>
            <person name="Cordes M."/>
            <person name="Tomlinson C."/>
            <person name="Wollam A."/>
            <person name="Palsikar V.B."/>
            <person name="Mardis E.R."/>
            <person name="Wilson R.K."/>
        </authorList>
    </citation>
    <scope>NUCLEOTIDE SEQUENCE [LARGE SCALE GENOMIC DNA]</scope>
    <source>
        <strain evidence="9">DNF00729</strain>
    </source>
</reference>
<dbReference type="Pfam" id="PF02866">
    <property type="entry name" value="Ldh_1_C"/>
    <property type="match status" value="1"/>
</dbReference>
<evidence type="ECO:0000313" key="9">
    <source>
        <dbReference type="Proteomes" id="UP000070442"/>
    </source>
</evidence>
<dbReference type="PATRIC" id="fig|755172.3.peg.767"/>
<sequence length="307" mass="33662">MARLGIIGAGHVGEIVAYTAALRGGYNEIVFYDINDKRLDGVVSDLQDANRFYPHDTAFIAGTIGDVAKADHIVIASGRIPENAQRRDEFKNNHEDVKDYIPKIMAAGFDGVFVVVTNPCDAIAYAVWKYSGLDASRVIGSGTALDSERSQTILARTYGVSVHSVNSMMLGEHGDSQFLPYSQVTINHVPFDQFLKENHVTADKEAIEESVVYRGHRAFFGKGSTQYGIANTVNDILDAVHFDSKESLQVSALHSGEYGVNDVYVSTPCVIGKNGVEKIITLNLTDEELEKYRKSAETVRSYQTGVE</sequence>
<dbReference type="PANTHER" id="PTHR43128">
    <property type="entry name" value="L-2-HYDROXYCARBOXYLATE DEHYDROGENASE (NAD(P)(+))"/>
    <property type="match status" value="1"/>
</dbReference>
<dbReference type="GO" id="GO:0004459">
    <property type="term" value="F:L-lactate dehydrogenase (NAD+) activity"/>
    <property type="evidence" value="ECO:0007669"/>
    <property type="project" value="InterPro"/>
</dbReference>
<dbReference type="Gene3D" id="3.90.110.10">
    <property type="entry name" value="Lactate dehydrogenase/glycoside hydrolase, family 4, C-terminal"/>
    <property type="match status" value="1"/>
</dbReference>
<dbReference type="PIRSF" id="PIRSF000102">
    <property type="entry name" value="Lac_mal_DH"/>
    <property type="match status" value="1"/>
</dbReference>
<dbReference type="STRING" id="755172.HMPREF1863_00798"/>
<comment type="caution">
    <text evidence="8">The sequence shown here is derived from an EMBL/GenBank/DDBJ whole genome shotgun (WGS) entry which is preliminary data.</text>
</comment>
<comment type="similarity">
    <text evidence="1">Belongs to the LDH/MDH superfamily. LDH family.</text>
</comment>
<dbReference type="Pfam" id="PF00056">
    <property type="entry name" value="Ldh_1_N"/>
    <property type="match status" value="1"/>
</dbReference>
<dbReference type="InterPro" id="IPR001236">
    <property type="entry name" value="Lactate/malate_DH_N"/>
</dbReference>
<dbReference type="Proteomes" id="UP000070442">
    <property type="component" value="Unassembled WGS sequence"/>
</dbReference>
<dbReference type="GO" id="GO:0006089">
    <property type="term" value="P:lactate metabolic process"/>
    <property type="evidence" value="ECO:0007669"/>
    <property type="project" value="TreeGrafter"/>
</dbReference>
<evidence type="ECO:0000256" key="5">
    <source>
        <dbReference type="RuleBase" id="RU003369"/>
    </source>
</evidence>
<protein>
    <submittedName>
        <fullName evidence="8">Putative L-lactate dehydrogenase</fullName>
    </submittedName>
</protein>
<dbReference type="RefSeq" id="WP_068367471.1">
    <property type="nucleotide sequence ID" value="NZ_CAMYBE010000002.1"/>
</dbReference>